<organism evidence="4 5">
    <name type="scientific">Alicyclobacillus macrosporangiidus</name>
    <dbReference type="NCBI Taxonomy" id="392015"/>
    <lineage>
        <taxon>Bacteria</taxon>
        <taxon>Bacillati</taxon>
        <taxon>Bacillota</taxon>
        <taxon>Bacilli</taxon>
        <taxon>Bacillales</taxon>
        <taxon>Alicyclobacillaceae</taxon>
        <taxon>Alicyclobacillus</taxon>
    </lineage>
</organism>
<dbReference type="AlphaFoldDB" id="A0A1I7LEZ2"/>
<proteinExistence type="inferred from homology"/>
<dbReference type="PROSITE" id="PS01173">
    <property type="entry name" value="LIPASE_GDXG_HIS"/>
    <property type="match status" value="1"/>
</dbReference>
<keyword evidence="2" id="KW-0378">Hydrolase</keyword>
<dbReference type="Proteomes" id="UP000183508">
    <property type="component" value="Unassembled WGS sequence"/>
</dbReference>
<evidence type="ECO:0000313" key="4">
    <source>
        <dbReference type="EMBL" id="SFV08243.1"/>
    </source>
</evidence>
<dbReference type="InterPro" id="IPR050300">
    <property type="entry name" value="GDXG_lipolytic_enzyme"/>
</dbReference>
<evidence type="ECO:0000313" key="5">
    <source>
        <dbReference type="Proteomes" id="UP000183508"/>
    </source>
</evidence>
<accession>A0A1I7LEZ2</accession>
<evidence type="ECO:0000256" key="2">
    <source>
        <dbReference type="ARBA" id="ARBA00022801"/>
    </source>
</evidence>
<comment type="similarity">
    <text evidence="1">Belongs to the 'GDXG' lipolytic enzyme family.</text>
</comment>
<keyword evidence="5" id="KW-1185">Reference proteome</keyword>
<dbReference type="FunFam" id="3.40.50.1820:FF:000089">
    <property type="entry name" value="Alpha/beta hydrolase"/>
    <property type="match status" value="1"/>
</dbReference>
<name>A0A1I7LEZ2_9BACL</name>
<dbReference type="PANTHER" id="PTHR48081">
    <property type="entry name" value="AB HYDROLASE SUPERFAMILY PROTEIN C4A8.06C"/>
    <property type="match status" value="1"/>
</dbReference>
<dbReference type="GO" id="GO:0016787">
    <property type="term" value="F:hydrolase activity"/>
    <property type="evidence" value="ECO:0007669"/>
    <property type="project" value="UniProtKB-KW"/>
</dbReference>
<dbReference type="SUPFAM" id="SSF53474">
    <property type="entry name" value="alpha/beta-Hydrolases"/>
    <property type="match status" value="1"/>
</dbReference>
<sequence>MELRPHVKSFLESISKIDSTPISNVMELRRHQMSRVIPVHQRPHVWHVEEISIPAHERAIPIRIYTPNAQPQLPLLLYFHGGGFCIGSLESHDVICRRLANELRWKVIAVDYRLAPENPFPAGVEDCYAVTKWCTENASYLNVNPSVIAVGGDSSGGNFATVVTLMARDRGGPSICKQVLISPNTDFYQSHIPTKYASYAECGSGYLTTERGISQFWSWYIQNADLARHPYVSPMQATDLTDLPPALIITAEYDPLRDEGEAYARRLDESGVPVRAIRFEGTIHGFLGIFSDQEEGKEALAAMKQFLTTSV</sequence>
<dbReference type="InterPro" id="IPR002168">
    <property type="entry name" value="Lipase_GDXG_HIS_AS"/>
</dbReference>
<dbReference type="Pfam" id="PF07859">
    <property type="entry name" value="Abhydrolase_3"/>
    <property type="match status" value="1"/>
</dbReference>
<evidence type="ECO:0000259" key="3">
    <source>
        <dbReference type="Pfam" id="PF07859"/>
    </source>
</evidence>
<evidence type="ECO:0000256" key="1">
    <source>
        <dbReference type="ARBA" id="ARBA00010515"/>
    </source>
</evidence>
<reference evidence="5" key="1">
    <citation type="submission" date="2016-10" db="EMBL/GenBank/DDBJ databases">
        <authorList>
            <person name="Varghese N."/>
        </authorList>
    </citation>
    <scope>NUCLEOTIDE SEQUENCE [LARGE SCALE GENOMIC DNA]</scope>
    <source>
        <strain evidence="5">DSM 17980</strain>
    </source>
</reference>
<gene>
    <name evidence="4" type="ORF">SAMN05421543_1432</name>
</gene>
<dbReference type="EMBL" id="FPBV01000043">
    <property type="protein sequence ID" value="SFV08243.1"/>
    <property type="molecule type" value="Genomic_DNA"/>
</dbReference>
<dbReference type="PANTHER" id="PTHR48081:SF8">
    <property type="entry name" value="ALPHA_BETA HYDROLASE FOLD-3 DOMAIN-CONTAINING PROTEIN-RELATED"/>
    <property type="match status" value="1"/>
</dbReference>
<dbReference type="STRING" id="392015.SAMN05421543_1432"/>
<dbReference type="InterPro" id="IPR029058">
    <property type="entry name" value="AB_hydrolase_fold"/>
</dbReference>
<dbReference type="Gene3D" id="3.40.50.1820">
    <property type="entry name" value="alpha/beta hydrolase"/>
    <property type="match status" value="1"/>
</dbReference>
<protein>
    <submittedName>
        <fullName evidence="4">Acetyl esterase</fullName>
    </submittedName>
</protein>
<dbReference type="InterPro" id="IPR013094">
    <property type="entry name" value="AB_hydrolase_3"/>
</dbReference>
<feature type="domain" description="Alpha/beta hydrolase fold-3" evidence="3">
    <location>
        <begin position="76"/>
        <end position="287"/>
    </location>
</feature>